<name>A0AA39VHY3_ACESA</name>
<reference evidence="8" key="2">
    <citation type="submission" date="2023-06" db="EMBL/GenBank/DDBJ databases">
        <authorList>
            <person name="Swenson N.G."/>
            <person name="Wegrzyn J.L."/>
            <person name="Mcevoy S.L."/>
        </authorList>
    </citation>
    <scope>NUCLEOTIDE SEQUENCE</scope>
    <source>
        <strain evidence="8">NS2018</strain>
        <tissue evidence="8">Leaf</tissue>
    </source>
</reference>
<organism evidence="8 9">
    <name type="scientific">Acer saccharum</name>
    <name type="common">Sugar maple</name>
    <dbReference type="NCBI Taxonomy" id="4024"/>
    <lineage>
        <taxon>Eukaryota</taxon>
        <taxon>Viridiplantae</taxon>
        <taxon>Streptophyta</taxon>
        <taxon>Embryophyta</taxon>
        <taxon>Tracheophyta</taxon>
        <taxon>Spermatophyta</taxon>
        <taxon>Magnoliopsida</taxon>
        <taxon>eudicotyledons</taxon>
        <taxon>Gunneridae</taxon>
        <taxon>Pentapetalae</taxon>
        <taxon>rosids</taxon>
        <taxon>malvids</taxon>
        <taxon>Sapindales</taxon>
        <taxon>Sapindaceae</taxon>
        <taxon>Hippocastanoideae</taxon>
        <taxon>Acereae</taxon>
        <taxon>Acer</taxon>
    </lineage>
</organism>
<sequence length="243" mass="27043">MAPSICSVLFVVVLFVIFFATTKLQPPKPKPKPPKPVDHAWLVQLYPPAYCLVESCKNKTRATTQRFSVHGLWPVDVKGNTLLPDPSAPAADKKDIIANPSLANEMDIYWPNMDGGFVDYDNFVLWAHEWKKHGSADSTNNKDAMIYFRKVIALMKLLGANLTASLENHNMYPGNSYDKGLYVSAMVSGNGVQDSIALRCKPVNNIFHLVEVRACVNTLSTSFIACLPKERKDNCGTGLIMYY</sequence>
<keyword evidence="4" id="KW-0378">Hydrolase</keyword>
<dbReference type="GO" id="GO:0006401">
    <property type="term" value="P:RNA catabolic process"/>
    <property type="evidence" value="ECO:0007669"/>
    <property type="project" value="TreeGrafter"/>
</dbReference>
<dbReference type="InterPro" id="IPR018188">
    <property type="entry name" value="RNase_T2_His_AS_1"/>
</dbReference>
<dbReference type="Gene3D" id="3.90.730.10">
    <property type="entry name" value="Ribonuclease T2-like"/>
    <property type="match status" value="1"/>
</dbReference>
<keyword evidence="2" id="KW-0540">Nuclease</keyword>
<dbReference type="AlphaFoldDB" id="A0AA39VHY3"/>
<evidence type="ECO:0000256" key="5">
    <source>
        <dbReference type="ARBA" id="ARBA00023239"/>
    </source>
</evidence>
<dbReference type="GO" id="GO:0033897">
    <property type="term" value="F:ribonuclease T2 activity"/>
    <property type="evidence" value="ECO:0007669"/>
    <property type="project" value="InterPro"/>
</dbReference>
<dbReference type="InterPro" id="IPR036430">
    <property type="entry name" value="RNase_T2-like_sf"/>
</dbReference>
<evidence type="ECO:0000313" key="9">
    <source>
        <dbReference type="Proteomes" id="UP001168877"/>
    </source>
</evidence>
<evidence type="ECO:0000256" key="3">
    <source>
        <dbReference type="ARBA" id="ARBA00022759"/>
    </source>
</evidence>
<dbReference type="PANTHER" id="PTHR11240">
    <property type="entry name" value="RIBONUCLEASE T2"/>
    <property type="match status" value="1"/>
</dbReference>
<dbReference type="PROSITE" id="PS00530">
    <property type="entry name" value="RNASE_T2_1"/>
    <property type="match status" value="1"/>
</dbReference>
<proteinExistence type="inferred from homology"/>
<gene>
    <name evidence="8" type="ORF">LWI29_010447</name>
</gene>
<evidence type="ECO:0000256" key="6">
    <source>
        <dbReference type="RuleBase" id="RU004328"/>
    </source>
</evidence>
<accession>A0AA39VHY3</accession>
<comment type="similarity">
    <text evidence="1 6">Belongs to the RNase T2 family.</text>
</comment>
<evidence type="ECO:0000256" key="2">
    <source>
        <dbReference type="ARBA" id="ARBA00022722"/>
    </source>
</evidence>
<dbReference type="InterPro" id="IPR001568">
    <property type="entry name" value="RNase_T2-like"/>
</dbReference>
<evidence type="ECO:0000256" key="7">
    <source>
        <dbReference type="SAM" id="SignalP"/>
    </source>
</evidence>
<keyword evidence="9" id="KW-1185">Reference proteome</keyword>
<dbReference type="GO" id="GO:0016787">
    <property type="term" value="F:hydrolase activity"/>
    <property type="evidence" value="ECO:0007669"/>
    <property type="project" value="UniProtKB-KW"/>
</dbReference>
<dbReference type="PANTHER" id="PTHR11240:SF75">
    <property type="entry name" value="RIBONUCLEASE 3"/>
    <property type="match status" value="1"/>
</dbReference>
<dbReference type="EMBL" id="JAUESC010000384">
    <property type="protein sequence ID" value="KAK0581140.1"/>
    <property type="molecule type" value="Genomic_DNA"/>
</dbReference>
<protein>
    <submittedName>
        <fullName evidence="8">Uncharacterized protein</fullName>
    </submittedName>
</protein>
<evidence type="ECO:0000313" key="8">
    <source>
        <dbReference type="EMBL" id="KAK0581140.1"/>
    </source>
</evidence>
<evidence type="ECO:0000256" key="1">
    <source>
        <dbReference type="ARBA" id="ARBA00007469"/>
    </source>
</evidence>
<reference evidence="8" key="1">
    <citation type="journal article" date="2022" name="Plant J.">
        <title>Strategies of tolerance reflected in two North American maple genomes.</title>
        <authorList>
            <person name="McEvoy S.L."/>
            <person name="Sezen U.U."/>
            <person name="Trouern-Trend A."/>
            <person name="McMahon S.M."/>
            <person name="Schaberg P.G."/>
            <person name="Yang J."/>
            <person name="Wegrzyn J.L."/>
            <person name="Swenson N.G."/>
        </authorList>
    </citation>
    <scope>NUCLEOTIDE SEQUENCE</scope>
    <source>
        <strain evidence="8">NS2018</strain>
    </source>
</reference>
<keyword evidence="7" id="KW-0732">Signal</keyword>
<feature type="chain" id="PRO_5041368848" evidence="7">
    <location>
        <begin position="25"/>
        <end position="243"/>
    </location>
</feature>
<feature type="signal peptide" evidence="7">
    <location>
        <begin position="1"/>
        <end position="24"/>
    </location>
</feature>
<keyword evidence="3" id="KW-0255">Endonuclease</keyword>
<dbReference type="GO" id="GO:0003723">
    <property type="term" value="F:RNA binding"/>
    <property type="evidence" value="ECO:0007669"/>
    <property type="project" value="InterPro"/>
</dbReference>
<evidence type="ECO:0000256" key="4">
    <source>
        <dbReference type="ARBA" id="ARBA00022801"/>
    </source>
</evidence>
<comment type="caution">
    <text evidence="8">The sequence shown here is derived from an EMBL/GenBank/DDBJ whole genome shotgun (WGS) entry which is preliminary data.</text>
</comment>
<dbReference type="Proteomes" id="UP001168877">
    <property type="component" value="Unassembled WGS sequence"/>
</dbReference>
<keyword evidence="5" id="KW-0456">Lyase</keyword>
<dbReference type="SUPFAM" id="SSF55895">
    <property type="entry name" value="Ribonuclease Rh-like"/>
    <property type="match status" value="1"/>
</dbReference>
<dbReference type="GO" id="GO:0005576">
    <property type="term" value="C:extracellular region"/>
    <property type="evidence" value="ECO:0007669"/>
    <property type="project" value="TreeGrafter"/>
</dbReference>
<dbReference type="Pfam" id="PF00445">
    <property type="entry name" value="Ribonuclease_T2"/>
    <property type="match status" value="1"/>
</dbReference>